<keyword evidence="2" id="KW-0418">Kinase</keyword>
<dbReference type="InterPro" id="IPR052519">
    <property type="entry name" value="Euk-type_GlcNAc_Kinase"/>
</dbReference>
<dbReference type="Proteomes" id="UP001595816">
    <property type="component" value="Unassembled WGS sequence"/>
</dbReference>
<protein>
    <submittedName>
        <fullName evidence="2">N-acetylglucosamine kinase</fullName>
    </submittedName>
</protein>
<organism evidence="2 3">
    <name type="scientific">Hamadaea flava</name>
    <dbReference type="NCBI Taxonomy" id="1742688"/>
    <lineage>
        <taxon>Bacteria</taxon>
        <taxon>Bacillati</taxon>
        <taxon>Actinomycetota</taxon>
        <taxon>Actinomycetes</taxon>
        <taxon>Micromonosporales</taxon>
        <taxon>Micromonosporaceae</taxon>
        <taxon>Hamadaea</taxon>
    </lineage>
</organism>
<keyword evidence="3" id="KW-1185">Reference proteome</keyword>
<dbReference type="GO" id="GO:0016301">
    <property type="term" value="F:kinase activity"/>
    <property type="evidence" value="ECO:0007669"/>
    <property type="project" value="UniProtKB-KW"/>
</dbReference>
<dbReference type="PANTHER" id="PTHR43190:SF3">
    <property type="entry name" value="N-ACETYL-D-GLUCOSAMINE KINASE"/>
    <property type="match status" value="1"/>
</dbReference>
<dbReference type="EMBL" id="JBHSAY010000029">
    <property type="protein sequence ID" value="MFC4136181.1"/>
    <property type="molecule type" value="Genomic_DNA"/>
</dbReference>
<proteinExistence type="predicted"/>
<dbReference type="InterPro" id="IPR043129">
    <property type="entry name" value="ATPase_NBD"/>
</dbReference>
<accession>A0ABV8LYN2</accession>
<gene>
    <name evidence="2" type="ORF">ACFOZ4_36710</name>
</gene>
<dbReference type="Gene3D" id="3.30.420.40">
    <property type="match status" value="2"/>
</dbReference>
<dbReference type="PANTHER" id="PTHR43190">
    <property type="entry name" value="N-ACETYL-D-GLUCOSAMINE KINASE"/>
    <property type="match status" value="1"/>
</dbReference>
<dbReference type="Pfam" id="PF01869">
    <property type="entry name" value="BcrAD_BadFG"/>
    <property type="match status" value="1"/>
</dbReference>
<name>A0ABV8LYN2_9ACTN</name>
<evidence type="ECO:0000259" key="1">
    <source>
        <dbReference type="Pfam" id="PF01869"/>
    </source>
</evidence>
<feature type="domain" description="ATPase BadF/BadG/BcrA/BcrD type" evidence="1">
    <location>
        <begin position="9"/>
        <end position="286"/>
    </location>
</feature>
<dbReference type="InterPro" id="IPR002731">
    <property type="entry name" value="ATPase_BadF"/>
</dbReference>
<evidence type="ECO:0000313" key="3">
    <source>
        <dbReference type="Proteomes" id="UP001595816"/>
    </source>
</evidence>
<comment type="caution">
    <text evidence="2">The sequence shown here is derived from an EMBL/GenBank/DDBJ whole genome shotgun (WGS) entry which is preliminary data.</text>
</comment>
<dbReference type="RefSeq" id="WP_253751410.1">
    <property type="nucleotide sequence ID" value="NZ_JAMZDZ010000001.1"/>
</dbReference>
<reference evidence="3" key="1">
    <citation type="journal article" date="2019" name="Int. J. Syst. Evol. Microbiol.">
        <title>The Global Catalogue of Microorganisms (GCM) 10K type strain sequencing project: providing services to taxonomists for standard genome sequencing and annotation.</title>
        <authorList>
            <consortium name="The Broad Institute Genomics Platform"/>
            <consortium name="The Broad Institute Genome Sequencing Center for Infectious Disease"/>
            <person name="Wu L."/>
            <person name="Ma J."/>
        </authorList>
    </citation>
    <scope>NUCLEOTIDE SEQUENCE [LARGE SCALE GENOMIC DNA]</scope>
    <source>
        <strain evidence="3">CGMCC 4.7289</strain>
    </source>
</reference>
<dbReference type="SUPFAM" id="SSF53067">
    <property type="entry name" value="Actin-like ATPase domain"/>
    <property type="match status" value="1"/>
</dbReference>
<keyword evidence="2" id="KW-0808">Transferase</keyword>
<sequence>MADVVDVAIDAGQTRMRLALSRNGQVGRSAEAPGMTYRTGVRPSAAVLAAIAEPWTAVAAADQIGTVCLGLTSVLGSDAEYAALAADLLDRLGAQRVLIAGDVVTAHAGAFGLGPGIVLAAGTGAIALGLDRDGVRRQVDGWGYLCGDAGGGFWIGRRGLDVALRGHDGRIEPTPLTELAGKHFGDLADLAESLYPAPDAVARIAEFAPAVLELAGTDPYADRIIAEAAEELAATVAAAGTDLPVSWTGRLLRNDTLRRRFADELALRRPGVRLREPLGDGLDGAANLAAATDLGIHSGLVRVTLR</sequence>
<evidence type="ECO:0000313" key="2">
    <source>
        <dbReference type="EMBL" id="MFC4136181.1"/>
    </source>
</evidence>